<protein>
    <submittedName>
        <fullName evidence="3">Uncharacterized protein</fullName>
    </submittedName>
</protein>
<name>A0AAE1P6K1_9EUCA</name>
<dbReference type="AlphaFoldDB" id="A0AAE1P6K1"/>
<comment type="caution">
    <text evidence="3">The sequence shown here is derived from an EMBL/GenBank/DDBJ whole genome shotgun (WGS) entry which is preliminary data.</text>
</comment>
<keyword evidence="2" id="KW-0732">Signal</keyword>
<reference evidence="3" key="1">
    <citation type="submission" date="2023-11" db="EMBL/GenBank/DDBJ databases">
        <title>Genome assemblies of two species of porcelain crab, Petrolisthes cinctipes and Petrolisthes manimaculis (Anomura: Porcellanidae).</title>
        <authorList>
            <person name="Angst P."/>
        </authorList>
    </citation>
    <scope>NUCLEOTIDE SEQUENCE</scope>
    <source>
        <strain evidence="3">PB745_02</strain>
        <tissue evidence="3">Gill</tissue>
    </source>
</reference>
<feature type="compositionally biased region" description="Polar residues" evidence="1">
    <location>
        <begin position="72"/>
        <end position="86"/>
    </location>
</feature>
<feature type="region of interest" description="Disordered" evidence="1">
    <location>
        <begin position="63"/>
        <end position="155"/>
    </location>
</feature>
<evidence type="ECO:0000313" key="4">
    <source>
        <dbReference type="Proteomes" id="UP001292094"/>
    </source>
</evidence>
<accession>A0AAE1P6K1</accession>
<feature type="compositionally biased region" description="Basic and acidic residues" evidence="1">
    <location>
        <begin position="117"/>
        <end position="129"/>
    </location>
</feature>
<dbReference type="EMBL" id="JAWZYT010002780">
    <property type="protein sequence ID" value="KAK4302116.1"/>
    <property type="molecule type" value="Genomic_DNA"/>
</dbReference>
<feature type="chain" id="PRO_5042169979" evidence="2">
    <location>
        <begin position="20"/>
        <end position="196"/>
    </location>
</feature>
<keyword evidence="4" id="KW-1185">Reference proteome</keyword>
<evidence type="ECO:0000256" key="2">
    <source>
        <dbReference type="SAM" id="SignalP"/>
    </source>
</evidence>
<sequence length="196" mass="21628">MWAWKVWLAVVVCAIGVHSSVPVCSNPPCEGREYPTSPRTQVRVNLKVLKQEPVEGPRGVAVLSMNEGTRPGNKSLSWGKNTSHSPSGVPLPRPVVTIASRLLYDEEPQGGDEERDQDWTRNRNRERGRSSLSGDPQPRELEYDPVPEGDPYRTDTTLAEPTLLAWAGAVVSLLQPTHFPLGEYSILLYSSGITTQ</sequence>
<organism evidence="3 4">
    <name type="scientific">Petrolisthes manimaculis</name>
    <dbReference type="NCBI Taxonomy" id="1843537"/>
    <lineage>
        <taxon>Eukaryota</taxon>
        <taxon>Metazoa</taxon>
        <taxon>Ecdysozoa</taxon>
        <taxon>Arthropoda</taxon>
        <taxon>Crustacea</taxon>
        <taxon>Multicrustacea</taxon>
        <taxon>Malacostraca</taxon>
        <taxon>Eumalacostraca</taxon>
        <taxon>Eucarida</taxon>
        <taxon>Decapoda</taxon>
        <taxon>Pleocyemata</taxon>
        <taxon>Anomura</taxon>
        <taxon>Galatheoidea</taxon>
        <taxon>Porcellanidae</taxon>
        <taxon>Petrolisthes</taxon>
    </lineage>
</organism>
<evidence type="ECO:0000313" key="3">
    <source>
        <dbReference type="EMBL" id="KAK4302116.1"/>
    </source>
</evidence>
<gene>
    <name evidence="3" type="ORF">Pmani_025779</name>
</gene>
<proteinExistence type="predicted"/>
<evidence type="ECO:0000256" key="1">
    <source>
        <dbReference type="SAM" id="MobiDB-lite"/>
    </source>
</evidence>
<dbReference type="Proteomes" id="UP001292094">
    <property type="component" value="Unassembled WGS sequence"/>
</dbReference>
<feature type="compositionally biased region" description="Acidic residues" evidence="1">
    <location>
        <begin position="105"/>
        <end position="116"/>
    </location>
</feature>
<feature type="signal peptide" evidence="2">
    <location>
        <begin position="1"/>
        <end position="19"/>
    </location>
</feature>